<evidence type="ECO:0000256" key="1">
    <source>
        <dbReference type="SAM" id="Phobius"/>
    </source>
</evidence>
<keyword evidence="1" id="KW-0472">Membrane</keyword>
<protein>
    <submittedName>
        <fullName evidence="3">Uncharacterized protein</fullName>
    </submittedName>
</protein>
<feature type="transmembrane region" description="Helical" evidence="1">
    <location>
        <begin position="101"/>
        <end position="121"/>
    </location>
</feature>
<reference evidence="3" key="2">
    <citation type="submission" date="2023-11" db="UniProtKB">
        <authorList>
            <consortium name="WormBaseParasite"/>
        </authorList>
    </citation>
    <scope>IDENTIFICATION</scope>
</reference>
<reference evidence="2" key="1">
    <citation type="submission" date="2022-06" db="EMBL/GenBank/DDBJ databases">
        <authorList>
            <person name="Berger JAMES D."/>
            <person name="Berger JAMES D."/>
        </authorList>
    </citation>
    <scope>NUCLEOTIDE SEQUENCE [LARGE SCALE GENOMIC DNA]</scope>
</reference>
<sequence>MVNNNNNNTIDNESNNVIRYTETLKIAEISPTKSTDSRTHSPEVCNLSTSCLTYQCELPSQPNTTTNNNNNDNNQQTLQQVDNILLRQKLFTSTRYNLHQIIHLSISLIILSLCLLLNHILRLIIYGKLMKSQINYCHSWNFNQGLHEPENIELFKLVHENLHIPQWYLNGCLLVEIVITVCIPVVFITQKHCLSLLSYLSCMSPVSKQGNSTENKMMSTKQAETDYRKPIKSDDINLCNLTLPITSCISTTPIDNSLSFIPMNTPTISSTLTSTDTVIPPCELLKLQMFTREQFEKKVNSQITDIGCHFHGTLTSLPTCSSNEASSRLATATATATTTTLVPVSIKLVNLQPLCCQPCDIFTSNTIKLDSKGVSNNHLIDCELLNNNNNDTYPVETTASIVKLHVLSILVDSMNDSNIKLEA</sequence>
<proteinExistence type="predicted"/>
<evidence type="ECO:0000313" key="2">
    <source>
        <dbReference type="Proteomes" id="UP000050795"/>
    </source>
</evidence>
<keyword evidence="2" id="KW-1185">Reference proteome</keyword>
<dbReference type="AlphaFoldDB" id="A0AA85JQ21"/>
<evidence type="ECO:0000313" key="3">
    <source>
        <dbReference type="WBParaSite" id="TREG1_33810.1"/>
    </source>
</evidence>
<name>A0AA85JQ21_TRIRE</name>
<keyword evidence="1" id="KW-1133">Transmembrane helix</keyword>
<accession>A0AA85JQ21</accession>
<keyword evidence="1" id="KW-0812">Transmembrane</keyword>
<feature type="transmembrane region" description="Helical" evidence="1">
    <location>
        <begin position="167"/>
        <end position="188"/>
    </location>
</feature>
<dbReference type="WBParaSite" id="TREG1_33810.1">
    <property type="protein sequence ID" value="TREG1_33810.1"/>
    <property type="gene ID" value="TREG1_33810"/>
</dbReference>
<organism evidence="2 3">
    <name type="scientific">Trichobilharzia regenti</name>
    <name type="common">Nasal bird schistosome</name>
    <dbReference type="NCBI Taxonomy" id="157069"/>
    <lineage>
        <taxon>Eukaryota</taxon>
        <taxon>Metazoa</taxon>
        <taxon>Spiralia</taxon>
        <taxon>Lophotrochozoa</taxon>
        <taxon>Platyhelminthes</taxon>
        <taxon>Trematoda</taxon>
        <taxon>Digenea</taxon>
        <taxon>Strigeidida</taxon>
        <taxon>Schistosomatoidea</taxon>
        <taxon>Schistosomatidae</taxon>
        <taxon>Trichobilharzia</taxon>
    </lineage>
</organism>
<dbReference type="Proteomes" id="UP000050795">
    <property type="component" value="Unassembled WGS sequence"/>
</dbReference>